<gene>
    <name evidence="2" type="ORF">GAY98_06175</name>
</gene>
<name>A0A6I0ZY50_PHOVU</name>
<organism evidence="2 3">
    <name type="scientific">Phocaeicola vulgatus</name>
    <name type="common">Bacteroides vulgatus</name>
    <dbReference type="NCBI Taxonomy" id="821"/>
    <lineage>
        <taxon>Bacteria</taxon>
        <taxon>Pseudomonadati</taxon>
        <taxon>Bacteroidota</taxon>
        <taxon>Bacteroidia</taxon>
        <taxon>Bacteroidales</taxon>
        <taxon>Bacteroidaceae</taxon>
        <taxon>Phocaeicola</taxon>
    </lineage>
</organism>
<dbReference type="AlphaFoldDB" id="A0A6I0ZY50"/>
<comment type="caution">
    <text evidence="2">The sequence shown here is derived from an EMBL/GenBank/DDBJ whole genome shotgun (WGS) entry which is preliminary data.</text>
</comment>
<feature type="transmembrane region" description="Helical" evidence="1">
    <location>
        <begin position="214"/>
        <end position="232"/>
    </location>
</feature>
<feature type="transmembrane region" description="Helical" evidence="1">
    <location>
        <begin position="193"/>
        <end position="209"/>
    </location>
</feature>
<evidence type="ECO:0000256" key="1">
    <source>
        <dbReference type="SAM" id="Phobius"/>
    </source>
</evidence>
<accession>A0A6I0ZY50</accession>
<feature type="transmembrane region" description="Helical" evidence="1">
    <location>
        <begin position="155"/>
        <end position="187"/>
    </location>
</feature>
<evidence type="ECO:0000313" key="3">
    <source>
        <dbReference type="Proteomes" id="UP000469427"/>
    </source>
</evidence>
<feature type="transmembrane region" description="Helical" evidence="1">
    <location>
        <begin position="6"/>
        <end position="24"/>
    </location>
</feature>
<sequence>MGQYYLCVVLIIFLFILLIHEVIYDCKSIRKPYKRILLCLVLTLLFKYNYGTHFYGLEYEDAYVFSFCARQFLYDIFPTSFLIDAVSVGSLTEPMLTSTYGGHFIMYPTFLSLFTNIFGWSPTILSIANTSIAFFILLILSILPKNQENWFILPVLYCCAPIINLFTTCFLSEIFSSFICLVFVYTYFRRKSIYNYVLCLISFLVAIMCKRENLALLTLPTIEIIYLVLWKYRCEIKKYTGEILKYTSLLLIVCIYFLSVQNVFDIEKIESQDIENSTFSICYLSILFPAFIKAMFSFKAFSLVLTATIAWLIYFFFHNKKMSLDIVFPLTLFFAYLLLYTSHYRGYFFIKEGHVSSFETYRYINNFFYLLPIMFLPLRSKLVKPIKFIVCVALAFSLYNTYSLRFKMSETEYQERFKVAKTVSTYIQANSSNSVLICENILLYQNICGDNFNVCDIRLYDKLDKNNQTDYYLLLSDLNYLKERYSLNIDLHDVSPVMYLEDGRYLYKYK</sequence>
<evidence type="ECO:0008006" key="4">
    <source>
        <dbReference type="Google" id="ProtNLM"/>
    </source>
</evidence>
<feature type="transmembrane region" description="Helical" evidence="1">
    <location>
        <begin position="324"/>
        <end position="341"/>
    </location>
</feature>
<feature type="transmembrane region" description="Helical" evidence="1">
    <location>
        <begin position="244"/>
        <end position="264"/>
    </location>
</feature>
<keyword evidence="1" id="KW-0812">Transmembrane</keyword>
<protein>
    <recommendedName>
        <fullName evidence="4">Glycosyltransferase RgtA/B/C/D-like domain-containing protein</fullName>
    </recommendedName>
</protein>
<keyword evidence="1" id="KW-0472">Membrane</keyword>
<feature type="transmembrane region" description="Helical" evidence="1">
    <location>
        <begin position="385"/>
        <end position="402"/>
    </location>
</feature>
<reference evidence="2 3" key="1">
    <citation type="journal article" date="2019" name="Nat. Med.">
        <title>A library of human gut bacterial isolates paired with longitudinal multiomics data enables mechanistic microbiome research.</title>
        <authorList>
            <person name="Poyet M."/>
            <person name="Groussin M."/>
            <person name="Gibbons S.M."/>
            <person name="Avila-Pacheco J."/>
            <person name="Jiang X."/>
            <person name="Kearney S.M."/>
            <person name="Perrotta A.R."/>
            <person name="Berdy B."/>
            <person name="Zhao S."/>
            <person name="Lieberman T.D."/>
            <person name="Swanson P.K."/>
            <person name="Smith M."/>
            <person name="Roesemann S."/>
            <person name="Alexander J.E."/>
            <person name="Rich S.A."/>
            <person name="Livny J."/>
            <person name="Vlamakis H."/>
            <person name="Clish C."/>
            <person name="Bullock K."/>
            <person name="Deik A."/>
            <person name="Scott J."/>
            <person name="Pierce K.A."/>
            <person name="Xavier R.J."/>
            <person name="Alm E.J."/>
        </authorList>
    </citation>
    <scope>NUCLEOTIDE SEQUENCE [LARGE SCALE GENOMIC DNA]</scope>
    <source>
        <strain evidence="2 3">BIOML-A122</strain>
    </source>
</reference>
<keyword evidence="1" id="KW-1133">Transmembrane helix</keyword>
<dbReference type="Proteomes" id="UP000469427">
    <property type="component" value="Unassembled WGS sequence"/>
</dbReference>
<evidence type="ECO:0000313" key="2">
    <source>
        <dbReference type="EMBL" id="KAB6527818.1"/>
    </source>
</evidence>
<feature type="transmembrane region" description="Helical" evidence="1">
    <location>
        <begin position="36"/>
        <end position="56"/>
    </location>
</feature>
<feature type="transmembrane region" description="Helical" evidence="1">
    <location>
        <begin position="124"/>
        <end position="143"/>
    </location>
</feature>
<feature type="transmembrane region" description="Helical" evidence="1">
    <location>
        <begin position="298"/>
        <end position="317"/>
    </location>
</feature>
<proteinExistence type="predicted"/>
<feature type="transmembrane region" description="Helical" evidence="1">
    <location>
        <begin position="95"/>
        <end position="118"/>
    </location>
</feature>
<dbReference type="EMBL" id="WDBI01000008">
    <property type="protein sequence ID" value="KAB6527818.1"/>
    <property type="molecule type" value="Genomic_DNA"/>
</dbReference>